<dbReference type="Proteomes" id="UP000678393">
    <property type="component" value="Unassembled WGS sequence"/>
</dbReference>
<comment type="caution">
    <text evidence="2">The sequence shown here is derived from an EMBL/GenBank/DDBJ whole genome shotgun (WGS) entry which is preliminary data.</text>
</comment>
<dbReference type="InterPro" id="IPR050373">
    <property type="entry name" value="Fibrinogen_C-term_domain"/>
</dbReference>
<sequence>YNKTWAEYLHGFEIGEWHWWLGLENILAFNQMGHRTIVLCIVLDSGNFAWEFRHENFTVNEASSGFSFTSDFKSNISYGPYPMSTLYTPEDIIRMSQGVPFSSPDIDRDNDINSCAALHGAGWWFNNCAAGQDLNPLGFLPSVMNEPTEYNRLLIPGVKTDDREFVNNFESFLLIFVD</sequence>
<reference evidence="2" key="1">
    <citation type="submission" date="2021-04" db="EMBL/GenBank/DDBJ databases">
        <authorList>
            <consortium name="Molecular Ecology Group"/>
        </authorList>
    </citation>
    <scope>NUCLEOTIDE SEQUENCE</scope>
</reference>
<keyword evidence="3" id="KW-1185">Reference proteome</keyword>
<dbReference type="Pfam" id="PF00147">
    <property type="entry name" value="Fibrinogen_C"/>
    <property type="match status" value="1"/>
</dbReference>
<dbReference type="GO" id="GO:0005615">
    <property type="term" value="C:extracellular space"/>
    <property type="evidence" value="ECO:0007669"/>
    <property type="project" value="TreeGrafter"/>
</dbReference>
<accession>A0A8S3ZL33</accession>
<dbReference type="Gene3D" id="4.10.530.10">
    <property type="entry name" value="Gamma-fibrinogen Carboxyl Terminal Fragment, domain 2"/>
    <property type="match status" value="1"/>
</dbReference>
<name>A0A8S3ZL33_9EUPU</name>
<protein>
    <recommendedName>
        <fullName evidence="1">Fibrinogen C-terminal domain-containing protein</fullName>
    </recommendedName>
</protein>
<evidence type="ECO:0000259" key="1">
    <source>
        <dbReference type="Pfam" id="PF00147"/>
    </source>
</evidence>
<feature type="non-terminal residue" evidence="2">
    <location>
        <position position="178"/>
    </location>
</feature>
<dbReference type="PANTHER" id="PTHR19143">
    <property type="entry name" value="FIBRINOGEN/TENASCIN/ANGIOPOEITIN"/>
    <property type="match status" value="1"/>
</dbReference>
<dbReference type="InterPro" id="IPR014716">
    <property type="entry name" value="Fibrinogen_a/b/g_C_1"/>
</dbReference>
<dbReference type="EMBL" id="CAJHNH020003899">
    <property type="protein sequence ID" value="CAG5130223.1"/>
    <property type="molecule type" value="Genomic_DNA"/>
</dbReference>
<proteinExistence type="predicted"/>
<gene>
    <name evidence="2" type="ORF">CUNI_LOCUS15781</name>
</gene>
<dbReference type="Gene3D" id="3.90.215.10">
    <property type="entry name" value="Gamma Fibrinogen, chain A, domain 1"/>
    <property type="match status" value="1"/>
</dbReference>
<dbReference type="SUPFAM" id="SSF56496">
    <property type="entry name" value="Fibrinogen C-terminal domain-like"/>
    <property type="match status" value="1"/>
</dbReference>
<organism evidence="2 3">
    <name type="scientific">Candidula unifasciata</name>
    <dbReference type="NCBI Taxonomy" id="100452"/>
    <lineage>
        <taxon>Eukaryota</taxon>
        <taxon>Metazoa</taxon>
        <taxon>Spiralia</taxon>
        <taxon>Lophotrochozoa</taxon>
        <taxon>Mollusca</taxon>
        <taxon>Gastropoda</taxon>
        <taxon>Heterobranchia</taxon>
        <taxon>Euthyneura</taxon>
        <taxon>Panpulmonata</taxon>
        <taxon>Eupulmonata</taxon>
        <taxon>Stylommatophora</taxon>
        <taxon>Helicina</taxon>
        <taxon>Helicoidea</taxon>
        <taxon>Geomitridae</taxon>
        <taxon>Candidula</taxon>
    </lineage>
</organism>
<dbReference type="InterPro" id="IPR036056">
    <property type="entry name" value="Fibrinogen-like_C"/>
</dbReference>
<dbReference type="OrthoDB" id="6055222at2759"/>
<dbReference type="InterPro" id="IPR002181">
    <property type="entry name" value="Fibrinogen_a/b/g_C_dom"/>
</dbReference>
<evidence type="ECO:0000313" key="2">
    <source>
        <dbReference type="EMBL" id="CAG5130223.1"/>
    </source>
</evidence>
<feature type="domain" description="Fibrinogen C-terminal" evidence="1">
    <location>
        <begin position="2"/>
        <end position="132"/>
    </location>
</feature>
<evidence type="ECO:0000313" key="3">
    <source>
        <dbReference type="Proteomes" id="UP000678393"/>
    </source>
</evidence>
<dbReference type="AlphaFoldDB" id="A0A8S3ZL33"/>
<dbReference type="PANTHER" id="PTHR19143:SF327">
    <property type="entry name" value="FI21813P1-RELATED"/>
    <property type="match status" value="1"/>
</dbReference>